<evidence type="ECO:0000313" key="5">
    <source>
        <dbReference type="Proteomes" id="UP000809789"/>
    </source>
</evidence>
<dbReference type="InterPro" id="IPR029217">
    <property type="entry name" value="Spo7_2_N"/>
</dbReference>
<protein>
    <recommendedName>
        <fullName evidence="6">PH domain-containing protein</fullName>
    </recommendedName>
</protein>
<keyword evidence="5" id="KW-1185">Reference proteome</keyword>
<dbReference type="SMART" id="SM00233">
    <property type="entry name" value="PH"/>
    <property type="match status" value="3"/>
</dbReference>
<dbReference type="OrthoDB" id="5579281at2759"/>
<feature type="compositionally biased region" description="Basic and acidic residues" evidence="1">
    <location>
        <begin position="175"/>
        <end position="185"/>
    </location>
</feature>
<dbReference type="SMART" id="SM01316">
    <property type="entry name" value="Spo7_2_N"/>
    <property type="match status" value="1"/>
</dbReference>
<sequence>MGSEELSTLLQQDASLTAAINLLGQDSYTAQRLQHADADHLHLTTRRCFIGPIPEGWLKNHRKTWYKHYLGINHSSKRPSFSAPSNVSSQRRMTVIDGPAQPSFPQPADAVDSTAGSTAIGAYDQGPAAEGEGGGDEEAIVESPPAVTRPRGDGGQNGHLLREQGAQTDQPVSKTDSDTSKKIDTEAGLLRPKTKKKDKKVKKQSGKPQAKRQMSATSYKTARENLEDTAPVPIDSPQKDHEPGTSAPPNGPNDPPGITVVNTSAASARNSAAMPGSLNLASPSSPTLSGMAGSTASLLRVDQGELTRSNTAQAGKTDQDRRTHTAQTPAPAGEGRRVSMARSKVQFDLPDARSRRAELQVRARFAQAGLKSRGRVVTKGRFKSGEIIKMEKMLLRVDLAAGSEQPEADFTEKDSQRIDTRVLEKWREFMVVCRECSTPTKPKTKPADSTDDDEVVDDTPEFTLQFYQTRVIPASNDSKVKKRSKHEIPLNRATVRINLYSSLDKTIAICLPEGPRSKIFFLRTRSATNSVEWFHFLRQMLGLRRARTIQISIPDLSATVRLDNPFDRLVDDEDLEKAAAGDEEALTKSIEAESSVARNIIDRCLTMLAKGDEWSGILEAWANHDHIGLCWKRYDRLEWVHGEHERKMYGANAMLRTHELELRSKQHYPQTTRNKSDKNVAEPAPVEGFLIRLTSQKGAHQKMGKYFFKRLYFTTHNQYLAFLRPGRAQPPPPPTLPMTESSAIPTAGQLCGKIPLIYAVNPYPSKDSSIDWLEDTASQPATKHDADASDEADRVFSTLQDSDGFVNLCHVLRVRPFDPESTAEDADDGSGSDVDFDADATNTTNPDGSTNTVDAERTFELVLRNGLVIRLQAFNRATQQEWILRLRHLVKYWTLRSAADVALFRSVRQENLRALNIDERAEAEFGQFAAKWEVTKSFASAELYNMCGISGCRTVHVSGQLYRKKRIHATFEKIHVILCRGKLLLYRDTERTLSGKKVEHIYHERIGTVDLADCYLYSGLITSSDLLYQNRTFDANAPGNTALPRIWRTDGWSSTDEDAMTTFALWTGARKGWFWNRDGTGAGAGTSQDGDAKGATGGIKGRLKRVNQLGVKGRSMVFKCRSRAERDHWVLAIGAEIERVAGDDGVRVVGGEK</sequence>
<evidence type="ECO:0000313" key="4">
    <source>
        <dbReference type="EMBL" id="KAG8626032.1"/>
    </source>
</evidence>
<feature type="compositionally biased region" description="Polar residues" evidence="1">
    <location>
        <begin position="165"/>
        <end position="174"/>
    </location>
</feature>
<dbReference type="InterPro" id="IPR001849">
    <property type="entry name" value="PH_domain"/>
</dbReference>
<dbReference type="GO" id="GO:0005628">
    <property type="term" value="C:prospore membrane"/>
    <property type="evidence" value="ECO:0007669"/>
    <property type="project" value="TreeGrafter"/>
</dbReference>
<feature type="domain" description="PH" evidence="2">
    <location>
        <begin position="955"/>
        <end position="1140"/>
    </location>
</feature>
<feature type="compositionally biased region" description="Polar residues" evidence="1">
    <location>
        <begin position="840"/>
        <end position="852"/>
    </location>
</feature>
<dbReference type="InterPro" id="IPR040345">
    <property type="entry name" value="Mug56/Spo71"/>
</dbReference>
<proteinExistence type="predicted"/>
<feature type="domain" description="PH" evidence="2">
    <location>
        <begin position="381"/>
        <end position="544"/>
    </location>
</feature>
<dbReference type="Pfam" id="PF15404">
    <property type="entry name" value="PH_4"/>
    <property type="match status" value="1"/>
</dbReference>
<feature type="region of interest" description="Disordered" evidence="1">
    <location>
        <begin position="820"/>
        <end position="852"/>
    </location>
</feature>
<feature type="domain" description="PH" evidence="2">
    <location>
        <begin position="684"/>
        <end position="893"/>
    </location>
</feature>
<dbReference type="PANTHER" id="PTHR28076">
    <property type="entry name" value="SPORULATION-SPECIFIC PROTEIN 71"/>
    <property type="match status" value="1"/>
</dbReference>
<evidence type="ECO:0008006" key="6">
    <source>
        <dbReference type="Google" id="ProtNLM"/>
    </source>
</evidence>
<feature type="compositionally biased region" description="Polar residues" evidence="1">
    <location>
        <begin position="306"/>
        <end position="316"/>
    </location>
</feature>
<accession>A0A8K0KZ12</accession>
<name>A0A8K0KZ12_9PEZI</name>
<dbReference type="EMBL" id="JAESVG020000007">
    <property type="protein sequence ID" value="KAG8626032.1"/>
    <property type="molecule type" value="Genomic_DNA"/>
</dbReference>
<dbReference type="AlphaFoldDB" id="A0A8K0KZ12"/>
<dbReference type="Pfam" id="PF23207">
    <property type="entry name" value="PH_SPO71"/>
    <property type="match status" value="2"/>
</dbReference>
<dbReference type="InterPro" id="IPR057379">
    <property type="entry name" value="PH_SPO71"/>
</dbReference>
<gene>
    <name evidence="4" type="ORF">KVT40_006433</name>
</gene>
<evidence type="ECO:0000259" key="3">
    <source>
        <dbReference type="SMART" id="SM01316"/>
    </source>
</evidence>
<feature type="compositionally biased region" description="Acidic residues" evidence="1">
    <location>
        <begin position="821"/>
        <end position="838"/>
    </location>
</feature>
<feature type="region of interest" description="Disordered" evidence="1">
    <location>
        <begin position="97"/>
        <end position="342"/>
    </location>
</feature>
<dbReference type="InterPro" id="IPR039486">
    <property type="entry name" value="Mug56/Spo71_PH"/>
</dbReference>
<evidence type="ECO:0000256" key="1">
    <source>
        <dbReference type="SAM" id="MobiDB-lite"/>
    </source>
</evidence>
<dbReference type="SUPFAM" id="SSF50729">
    <property type="entry name" value="PH domain-like"/>
    <property type="match status" value="1"/>
</dbReference>
<feature type="domain" description="Sporulation-specific protein 71 N-terminal" evidence="3">
    <location>
        <begin position="19"/>
        <end position="88"/>
    </location>
</feature>
<dbReference type="Pfam" id="PF15407">
    <property type="entry name" value="Spo7_2_N"/>
    <property type="match status" value="1"/>
</dbReference>
<dbReference type="Proteomes" id="UP000809789">
    <property type="component" value="Unassembled WGS sequence"/>
</dbReference>
<feature type="compositionally biased region" description="Low complexity" evidence="1">
    <location>
        <begin position="264"/>
        <end position="273"/>
    </location>
</feature>
<comment type="caution">
    <text evidence="4">The sequence shown here is derived from an EMBL/GenBank/DDBJ whole genome shotgun (WGS) entry which is preliminary data.</text>
</comment>
<evidence type="ECO:0000259" key="2">
    <source>
        <dbReference type="SMART" id="SM00233"/>
    </source>
</evidence>
<feature type="compositionally biased region" description="Polar residues" evidence="1">
    <location>
        <begin position="279"/>
        <end position="297"/>
    </location>
</feature>
<dbReference type="GO" id="GO:1902657">
    <property type="term" value="P:protein localization to prospore membrane"/>
    <property type="evidence" value="ECO:0007669"/>
    <property type="project" value="InterPro"/>
</dbReference>
<feature type="compositionally biased region" description="Basic residues" evidence="1">
    <location>
        <begin position="192"/>
        <end position="205"/>
    </location>
</feature>
<reference evidence="4" key="1">
    <citation type="submission" date="2021-07" db="EMBL/GenBank/DDBJ databases">
        <title>Elsinoe batatas strain:CRI-CJ2 Genome sequencing and assembly.</title>
        <authorList>
            <person name="Huang L."/>
        </authorList>
    </citation>
    <scope>NUCLEOTIDE SEQUENCE</scope>
    <source>
        <strain evidence="4">CRI-CJ2</strain>
    </source>
</reference>
<organism evidence="4 5">
    <name type="scientific">Elsinoe batatas</name>
    <dbReference type="NCBI Taxonomy" id="2601811"/>
    <lineage>
        <taxon>Eukaryota</taxon>
        <taxon>Fungi</taxon>
        <taxon>Dikarya</taxon>
        <taxon>Ascomycota</taxon>
        <taxon>Pezizomycotina</taxon>
        <taxon>Dothideomycetes</taxon>
        <taxon>Dothideomycetidae</taxon>
        <taxon>Myriangiales</taxon>
        <taxon>Elsinoaceae</taxon>
        <taxon>Elsinoe</taxon>
    </lineage>
</organism>
<dbReference type="PANTHER" id="PTHR28076:SF1">
    <property type="entry name" value="PROSPORE MEMBRANE ADAPTER PROTEIN SPO71"/>
    <property type="match status" value="1"/>
</dbReference>